<dbReference type="EMBL" id="LR798456">
    <property type="protein sequence ID" value="CAB5237951.1"/>
    <property type="molecule type" value="Genomic_DNA"/>
</dbReference>
<evidence type="ECO:0000256" key="3">
    <source>
        <dbReference type="ARBA" id="ARBA00023219"/>
    </source>
</evidence>
<gene>
    <name evidence="4" type="ORF">UFOVP1523_1</name>
</gene>
<name>A0A6J7XMI5_9CAUD</name>
<evidence type="ECO:0000256" key="2">
    <source>
        <dbReference type="ARBA" id="ARBA00023009"/>
    </source>
</evidence>
<sequence>MTTSLEAFEASMSGRVPTSTFGPQAALAELDLWGSPNTDGVVVNDSTALTLMPFLAGVTLIAESMTVMPLNVYRKRKSGGRDIADQHPAQYCLQKTNNGWMTPSTFKSFSQGCLLLSGNSVGEIVRNGRGQATEIHHWLPRNTQYGVDSVGNPMYGVVGSPFQNSSLIPVNFGQGGSLSVAKVEWFPYSECIHLKGFSTDGFIGRSPLASARNAIALSLTIEQFGMRQYTKGRPAGWITKPEKMTKDQRDQLREEWREMYEGVHNAHKVGVLSGGMDWKQMGFTNDDAQFLQTRQFQVQEIARMLRIPPHMIGDLSQATETNIEQLFLEFLTVTLQPWMTRWQEELNLKLFTPMEQFTYEVEFDLEAFLRGDKLTQANVDKMHLTTGQRTIDETRLRDGFNPYEEGIGSKPLIMASQLDTLENVIDGTS</sequence>
<dbReference type="NCBIfam" id="TIGR01537">
    <property type="entry name" value="portal_HK97"/>
    <property type="match status" value="1"/>
</dbReference>
<keyword evidence="2" id="KW-1162">Viral penetration into host cytoplasm</keyword>
<keyword evidence="1" id="KW-1188">Viral release from host cell</keyword>
<dbReference type="Pfam" id="PF04860">
    <property type="entry name" value="Phage_portal"/>
    <property type="match status" value="1"/>
</dbReference>
<proteinExistence type="predicted"/>
<keyword evidence="3" id="KW-0231">Viral genome packaging</keyword>
<evidence type="ECO:0000256" key="1">
    <source>
        <dbReference type="ARBA" id="ARBA00022950"/>
    </source>
</evidence>
<dbReference type="InterPro" id="IPR006427">
    <property type="entry name" value="Portal_HK97"/>
</dbReference>
<evidence type="ECO:0000313" key="4">
    <source>
        <dbReference type="EMBL" id="CAB5237951.1"/>
    </source>
</evidence>
<organism evidence="4">
    <name type="scientific">uncultured Caudovirales phage</name>
    <dbReference type="NCBI Taxonomy" id="2100421"/>
    <lineage>
        <taxon>Viruses</taxon>
        <taxon>Duplodnaviria</taxon>
        <taxon>Heunggongvirae</taxon>
        <taxon>Uroviricota</taxon>
        <taxon>Caudoviricetes</taxon>
        <taxon>Peduoviridae</taxon>
        <taxon>Maltschvirus</taxon>
        <taxon>Maltschvirus maltsch</taxon>
    </lineage>
</organism>
<protein>
    <submittedName>
        <fullName evidence="4">COG4695 Phage-related protein</fullName>
    </submittedName>
</protein>
<reference evidence="4" key="1">
    <citation type="submission" date="2020-05" db="EMBL/GenBank/DDBJ databases">
        <authorList>
            <person name="Chiriac C."/>
            <person name="Salcher M."/>
            <person name="Ghai R."/>
            <person name="Kavagutti S V."/>
        </authorList>
    </citation>
    <scope>NUCLEOTIDE SEQUENCE</scope>
</reference>
<keyword evidence="2" id="KW-1160">Virus entry into host cell</keyword>
<keyword evidence="1" id="KW-0118">Viral capsid assembly</keyword>
<dbReference type="InterPro" id="IPR006944">
    <property type="entry name" value="Phage/GTA_portal"/>
</dbReference>
<keyword evidence="2" id="KW-1171">Viral genome ejection through host cell envelope</keyword>
<accession>A0A6J7XMI5</accession>
<feature type="non-terminal residue" evidence="4">
    <location>
        <position position="429"/>
    </location>
</feature>